<dbReference type="SMART" id="SM00448">
    <property type="entry name" value="REC"/>
    <property type="match status" value="1"/>
</dbReference>
<dbReference type="NCBIfam" id="TIGR01557">
    <property type="entry name" value="myb_SHAQKYF"/>
    <property type="match status" value="1"/>
</dbReference>
<dbReference type="InterPro" id="IPR001005">
    <property type="entry name" value="SANT/Myb"/>
</dbReference>
<evidence type="ECO:0000256" key="2">
    <source>
        <dbReference type="ARBA" id="ARBA00006015"/>
    </source>
</evidence>
<keyword evidence="7 11" id="KW-0238">DNA-binding</keyword>
<keyword evidence="17" id="KW-1185">Reference proteome</keyword>
<dbReference type="InterPro" id="IPR009057">
    <property type="entry name" value="Homeodomain-like_sf"/>
</dbReference>
<proteinExistence type="inferred from homology"/>
<evidence type="ECO:0000256" key="11">
    <source>
        <dbReference type="PIRNR" id="PIRNR036392"/>
    </source>
</evidence>
<evidence type="ECO:0000256" key="10">
    <source>
        <dbReference type="ARBA" id="ARBA00023242"/>
    </source>
</evidence>
<dbReference type="InterPro" id="IPR001789">
    <property type="entry name" value="Sig_transdc_resp-reg_receiver"/>
</dbReference>
<dbReference type="PANTHER" id="PTHR43874:SF67">
    <property type="entry name" value="TWO-COMPONENT RESPONSE REGULATOR ARR2"/>
    <property type="match status" value="1"/>
</dbReference>
<dbReference type="GO" id="GO:0003700">
    <property type="term" value="F:DNA-binding transcription factor activity"/>
    <property type="evidence" value="ECO:0007669"/>
    <property type="project" value="UniProtKB-UniRule"/>
</dbReference>
<feature type="domain" description="HTH myb-type" evidence="15">
    <location>
        <begin position="216"/>
        <end position="273"/>
    </location>
</feature>
<evidence type="ECO:0000313" key="16">
    <source>
        <dbReference type="EMBL" id="KAL2530619.1"/>
    </source>
</evidence>
<name>A0ABD1UZX5_9LAMI</name>
<dbReference type="SUPFAM" id="SSF52172">
    <property type="entry name" value="CheY-like"/>
    <property type="match status" value="1"/>
</dbReference>
<dbReference type="PIRSF" id="PIRSF036392">
    <property type="entry name" value="RR_ARR_type-B"/>
    <property type="match status" value="1"/>
</dbReference>
<dbReference type="EMBL" id="JBFOLJ010000006">
    <property type="protein sequence ID" value="KAL2530619.1"/>
    <property type="molecule type" value="Genomic_DNA"/>
</dbReference>
<dbReference type="Pfam" id="PF00072">
    <property type="entry name" value="Response_reg"/>
    <property type="match status" value="1"/>
</dbReference>
<organism evidence="16 17">
    <name type="scientific">Forsythia ovata</name>
    <dbReference type="NCBI Taxonomy" id="205694"/>
    <lineage>
        <taxon>Eukaryota</taxon>
        <taxon>Viridiplantae</taxon>
        <taxon>Streptophyta</taxon>
        <taxon>Embryophyta</taxon>
        <taxon>Tracheophyta</taxon>
        <taxon>Spermatophyta</taxon>
        <taxon>Magnoliopsida</taxon>
        <taxon>eudicotyledons</taxon>
        <taxon>Gunneridae</taxon>
        <taxon>Pentapetalae</taxon>
        <taxon>asterids</taxon>
        <taxon>lamiids</taxon>
        <taxon>Lamiales</taxon>
        <taxon>Oleaceae</taxon>
        <taxon>Forsythieae</taxon>
        <taxon>Forsythia</taxon>
    </lineage>
</organism>
<dbReference type="InterPro" id="IPR006447">
    <property type="entry name" value="Myb_dom_plants"/>
</dbReference>
<dbReference type="FunFam" id="1.10.10.60:FF:000007">
    <property type="entry name" value="Two-component response regulator"/>
    <property type="match status" value="1"/>
</dbReference>
<comment type="function">
    <text evidence="11">Transcriptional activator that binds specific DNA sequence.</text>
</comment>
<comment type="similarity">
    <text evidence="2">Belongs to the ARR family. Type-B subfamily.</text>
</comment>
<dbReference type="PANTHER" id="PTHR43874">
    <property type="entry name" value="TWO-COMPONENT RESPONSE REGULATOR"/>
    <property type="match status" value="1"/>
</dbReference>
<dbReference type="AlphaFoldDB" id="A0ABD1UZX5"/>
<accession>A0ABD1UZX5</accession>
<feature type="compositionally biased region" description="Basic and acidic residues" evidence="13">
    <location>
        <begin position="190"/>
        <end position="203"/>
    </location>
</feature>
<keyword evidence="5 11" id="KW-0902">Two-component regulatory system</keyword>
<dbReference type="PROSITE" id="PS51294">
    <property type="entry name" value="HTH_MYB"/>
    <property type="match status" value="1"/>
</dbReference>
<dbReference type="GO" id="GO:0005634">
    <property type="term" value="C:nucleus"/>
    <property type="evidence" value="ECO:0007669"/>
    <property type="project" value="UniProtKB-SubCell"/>
</dbReference>
<dbReference type="FunFam" id="3.40.50.2300:FF:000408">
    <property type="entry name" value="Two-component response regulator"/>
    <property type="match status" value="1"/>
</dbReference>
<evidence type="ECO:0000259" key="15">
    <source>
        <dbReference type="PROSITE" id="PS51294"/>
    </source>
</evidence>
<dbReference type="CDD" id="cd17584">
    <property type="entry name" value="REC_typeB_ARR-like"/>
    <property type="match status" value="1"/>
</dbReference>
<feature type="modified residue" description="4-aspartylphosphate" evidence="12">
    <location>
        <position position="87"/>
    </location>
</feature>
<comment type="subcellular location">
    <subcellularLocation>
        <location evidence="1 11">Nucleus</location>
    </subcellularLocation>
</comment>
<evidence type="ECO:0000256" key="6">
    <source>
        <dbReference type="ARBA" id="ARBA00023015"/>
    </source>
</evidence>
<evidence type="ECO:0000256" key="9">
    <source>
        <dbReference type="ARBA" id="ARBA00023163"/>
    </source>
</evidence>
<protein>
    <recommendedName>
        <fullName evidence="11">Two-component response regulator</fullName>
    </recommendedName>
</protein>
<dbReference type="GO" id="GO:0000160">
    <property type="term" value="P:phosphorelay signal transduction system"/>
    <property type="evidence" value="ECO:0007669"/>
    <property type="project" value="UniProtKB-KW"/>
</dbReference>
<keyword evidence="10 11" id="KW-0539">Nucleus</keyword>
<evidence type="ECO:0000256" key="13">
    <source>
        <dbReference type="SAM" id="MobiDB-lite"/>
    </source>
</evidence>
<dbReference type="InterPro" id="IPR011006">
    <property type="entry name" value="CheY-like_superfamily"/>
</dbReference>
<evidence type="ECO:0000256" key="7">
    <source>
        <dbReference type="ARBA" id="ARBA00023125"/>
    </source>
</evidence>
<evidence type="ECO:0000256" key="3">
    <source>
        <dbReference type="ARBA" id="ARBA00022553"/>
    </source>
</evidence>
<dbReference type="Gene3D" id="3.40.50.2300">
    <property type="match status" value="1"/>
</dbReference>
<evidence type="ECO:0000256" key="4">
    <source>
        <dbReference type="ARBA" id="ARBA00022864"/>
    </source>
</evidence>
<dbReference type="GO" id="GO:0009736">
    <property type="term" value="P:cytokinin-activated signaling pathway"/>
    <property type="evidence" value="ECO:0007669"/>
    <property type="project" value="UniProtKB-KW"/>
</dbReference>
<sequence>MNLGGSRAVNSLTIQSSSTTRRPGDGVVDPFPAGLRVLVVDDDLICLTILERMLQKCLYEVTIHNRAEAALELLRRDKTGFDIVLSDVHMPDMDGFKLLECVGLEMDLPVIMMSADDSKDVVMKGVTHGACDYLIKPIRIEALKNIWQHVVRKKKQDRKEMEFEQSGSVEDGEQQQNPLEDADYLSSPYEENRKNSNKRKDEKDEAEEMDDTSTLKKPRVVWSVELHQQFVTAVNQLGIDKAVPKKILELMNVPGLTRENVASHLQKYRLYLRRVSGVSQHQNGLNNSFMGPPDVTFGSISSLNGLGLQALAASGQIPPQSLSTIQAAALGRVAPLIDQRNIFSYENQKFRFGEGHQQLNDNSNQLKLLHGIPTNMEPKQLGTLHQSAETFGNMQVQSQSSQSGSLMTQLAQPLSRNKILNEIDGSHVSGLPSSFGQPILSQPMPSGILTQSRSEIDNVCGAVFSSVSHPSAAVELSMNPSVQMPGNRFAPISNPRMSALASKGMLQEEVKSGMKGSRAFLANYGVFTDLNQNGSRDWGLHNVGPTFEPTQHSNMSQQLNSSLADNIPRSKAQKLPDMGFQNTPFPEQFGQEDLMSAILEQQEGTGPVGSEFGFDGYHLDNLPV</sequence>
<dbReference type="InterPro" id="IPR017930">
    <property type="entry name" value="Myb_dom"/>
</dbReference>
<dbReference type="Pfam" id="PF00249">
    <property type="entry name" value="Myb_DNA-binding"/>
    <property type="match status" value="1"/>
</dbReference>
<evidence type="ECO:0000256" key="8">
    <source>
        <dbReference type="ARBA" id="ARBA00023159"/>
    </source>
</evidence>
<dbReference type="Proteomes" id="UP001604277">
    <property type="component" value="Unassembled WGS sequence"/>
</dbReference>
<dbReference type="GO" id="GO:0003677">
    <property type="term" value="F:DNA binding"/>
    <property type="evidence" value="ECO:0007669"/>
    <property type="project" value="UniProtKB-KW"/>
</dbReference>
<evidence type="ECO:0000256" key="5">
    <source>
        <dbReference type="ARBA" id="ARBA00023012"/>
    </source>
</evidence>
<keyword evidence="9 11" id="KW-0804">Transcription</keyword>
<feature type="region of interest" description="Disordered" evidence="13">
    <location>
        <begin position="158"/>
        <end position="214"/>
    </location>
</feature>
<dbReference type="PROSITE" id="PS50110">
    <property type="entry name" value="RESPONSE_REGULATORY"/>
    <property type="match status" value="1"/>
</dbReference>
<dbReference type="InterPro" id="IPR045279">
    <property type="entry name" value="ARR-like"/>
</dbReference>
<keyword evidence="4" id="KW-0932">Cytokinin signaling pathway</keyword>
<comment type="caution">
    <text evidence="16">The sequence shown here is derived from an EMBL/GenBank/DDBJ whole genome shotgun (WGS) entry which is preliminary data.</text>
</comment>
<evidence type="ECO:0000256" key="1">
    <source>
        <dbReference type="ARBA" id="ARBA00004123"/>
    </source>
</evidence>
<gene>
    <name evidence="16" type="ORF">Fot_23220</name>
</gene>
<reference evidence="17" key="1">
    <citation type="submission" date="2024-07" db="EMBL/GenBank/DDBJ databases">
        <title>Two chromosome-level genome assemblies of Korean endemic species Abeliophyllum distichum and Forsythia ovata (Oleaceae).</title>
        <authorList>
            <person name="Jang H."/>
        </authorList>
    </citation>
    <scope>NUCLEOTIDE SEQUENCE [LARGE SCALE GENOMIC DNA]</scope>
</reference>
<dbReference type="SUPFAM" id="SSF46689">
    <property type="entry name" value="Homeodomain-like"/>
    <property type="match status" value="1"/>
</dbReference>
<evidence type="ECO:0000313" key="17">
    <source>
        <dbReference type="Proteomes" id="UP001604277"/>
    </source>
</evidence>
<dbReference type="Gene3D" id="1.10.10.60">
    <property type="entry name" value="Homeodomain-like"/>
    <property type="match status" value="1"/>
</dbReference>
<keyword evidence="3 12" id="KW-0597">Phosphoprotein</keyword>
<evidence type="ECO:0000256" key="12">
    <source>
        <dbReference type="PROSITE-ProRule" id="PRU00169"/>
    </source>
</evidence>
<dbReference type="InterPro" id="IPR017053">
    <property type="entry name" value="Response_reg_B-typ_pln"/>
</dbReference>
<keyword evidence="8 11" id="KW-0010">Activator</keyword>
<keyword evidence="6 11" id="KW-0805">Transcription regulation</keyword>
<evidence type="ECO:0000259" key="14">
    <source>
        <dbReference type="PROSITE" id="PS50110"/>
    </source>
</evidence>
<feature type="domain" description="Response regulatory" evidence="14">
    <location>
        <begin position="36"/>
        <end position="151"/>
    </location>
</feature>